<comment type="similarity">
    <text evidence="1">Belongs to the glycosyltransferase 25 family.</text>
</comment>
<dbReference type="Pfam" id="PF01755">
    <property type="entry name" value="Glyco_transf_25"/>
    <property type="match status" value="1"/>
</dbReference>
<dbReference type="AlphaFoldDB" id="A0A9N9SVZ2"/>
<dbReference type="Proteomes" id="UP001153709">
    <property type="component" value="Chromosome 2"/>
</dbReference>
<dbReference type="PANTHER" id="PTHR10730:SF53">
    <property type="entry name" value="GLYCOSYLTRANSFERASE 25 FAMILY MEMBER"/>
    <property type="match status" value="1"/>
</dbReference>
<proteinExistence type="inferred from homology"/>
<feature type="signal peptide" evidence="4">
    <location>
        <begin position="1"/>
        <end position="19"/>
    </location>
</feature>
<name>A0A9N9SVZ2_DIABA</name>
<keyword evidence="2" id="KW-0328">Glycosyltransferase</keyword>
<protein>
    <recommendedName>
        <fullName evidence="5">Glycosyl transferase family 25 domain-containing protein</fullName>
    </recommendedName>
</protein>
<sequence>MKFLNVLVLVFVIMSNSHAENKQPTILVSILVRNKAHTLPYFLSNFESLNYPKDRMALWIRSDHNTDNSLEIIRQWISSVKFKYHSINTEFIEDGTQYPGEHGPAHWTNERFNHIINLRESALEFAKNIWADFLLSLDCDVFLTNPDTLNYLVSKNYTIVAPMLRAEGLYSNFWHGMTDDYYYQRTEEYTPVLHRENQGCFTVPMVHSCVLIDLRRRESDYLTYVPSKIDKFDGPNDDIIAFAISANRSAITLNICNELKFGYIMVPLEQNDQLSIDYEQMINMKLEVLNEINELYVNDLLKKFVRELPRKDTLGFDKIFMINLLRRPERRKRMKHCFDELGLEVDILDAVDGKALNESFLEEIKFMPEFSDPYHKRPMKLGEIGCFMSHLNIWKEIVQEGYGTTLVLEDDIRFEPFFRHKVQNLMAEVRRIPNWDLVYFGRKRLQENDEPWVEGSNFLVHAGYSYWTLGYALSFRGAKKLLDGDPLTRLVPVDEYLPILFDKHPQDSWKGYYPKRDLVAFSAAPLLIYPTHYTGEKGYISDTEDSVIIPELIKNNREDL</sequence>
<feature type="domain" description="Glycosyl transferase family 25" evidence="5">
    <location>
        <begin position="317"/>
        <end position="495"/>
    </location>
</feature>
<reference evidence="6" key="1">
    <citation type="submission" date="2022-01" db="EMBL/GenBank/DDBJ databases">
        <authorList>
            <person name="King R."/>
        </authorList>
    </citation>
    <scope>NUCLEOTIDE SEQUENCE</scope>
</reference>
<dbReference type="InterPro" id="IPR002654">
    <property type="entry name" value="Glyco_trans_25"/>
</dbReference>
<evidence type="ECO:0000256" key="1">
    <source>
        <dbReference type="ARBA" id="ARBA00006721"/>
    </source>
</evidence>
<organism evidence="6 7">
    <name type="scientific">Diabrotica balteata</name>
    <name type="common">Banded cucumber beetle</name>
    <dbReference type="NCBI Taxonomy" id="107213"/>
    <lineage>
        <taxon>Eukaryota</taxon>
        <taxon>Metazoa</taxon>
        <taxon>Ecdysozoa</taxon>
        <taxon>Arthropoda</taxon>
        <taxon>Hexapoda</taxon>
        <taxon>Insecta</taxon>
        <taxon>Pterygota</taxon>
        <taxon>Neoptera</taxon>
        <taxon>Endopterygota</taxon>
        <taxon>Coleoptera</taxon>
        <taxon>Polyphaga</taxon>
        <taxon>Cucujiformia</taxon>
        <taxon>Chrysomeloidea</taxon>
        <taxon>Chrysomelidae</taxon>
        <taxon>Galerucinae</taxon>
        <taxon>Diabroticina</taxon>
        <taxon>Diabroticites</taxon>
        <taxon>Diabrotica</taxon>
    </lineage>
</organism>
<dbReference type="Gene3D" id="3.90.550.10">
    <property type="entry name" value="Spore Coat Polysaccharide Biosynthesis Protein SpsA, Chain A"/>
    <property type="match status" value="1"/>
</dbReference>
<feature type="chain" id="PRO_5040386229" description="Glycosyl transferase family 25 domain-containing protein" evidence="4">
    <location>
        <begin position="20"/>
        <end position="560"/>
    </location>
</feature>
<evidence type="ECO:0000259" key="5">
    <source>
        <dbReference type="Pfam" id="PF01755"/>
    </source>
</evidence>
<dbReference type="CDD" id="cd06532">
    <property type="entry name" value="Glyco_transf_25"/>
    <property type="match status" value="1"/>
</dbReference>
<keyword evidence="4" id="KW-0732">Signal</keyword>
<evidence type="ECO:0000313" key="7">
    <source>
        <dbReference type="Proteomes" id="UP001153709"/>
    </source>
</evidence>
<dbReference type="InterPro" id="IPR029044">
    <property type="entry name" value="Nucleotide-diphossugar_trans"/>
</dbReference>
<keyword evidence="7" id="KW-1185">Reference proteome</keyword>
<dbReference type="InterPro" id="IPR050757">
    <property type="entry name" value="Collagen_mod_GT25"/>
</dbReference>
<dbReference type="SUPFAM" id="SSF53448">
    <property type="entry name" value="Nucleotide-diphospho-sugar transferases"/>
    <property type="match status" value="1"/>
</dbReference>
<evidence type="ECO:0000256" key="2">
    <source>
        <dbReference type="ARBA" id="ARBA00022676"/>
    </source>
</evidence>
<accession>A0A9N9SVZ2</accession>
<gene>
    <name evidence="6" type="ORF">DIABBA_LOCUS4189</name>
</gene>
<dbReference type="GO" id="GO:0050211">
    <property type="term" value="F:procollagen galactosyltransferase activity"/>
    <property type="evidence" value="ECO:0007669"/>
    <property type="project" value="TreeGrafter"/>
</dbReference>
<dbReference type="EMBL" id="OU898277">
    <property type="protein sequence ID" value="CAG9830491.1"/>
    <property type="molecule type" value="Genomic_DNA"/>
</dbReference>
<evidence type="ECO:0000313" key="6">
    <source>
        <dbReference type="EMBL" id="CAG9830491.1"/>
    </source>
</evidence>
<dbReference type="OrthoDB" id="47375at2759"/>
<evidence type="ECO:0000256" key="4">
    <source>
        <dbReference type="SAM" id="SignalP"/>
    </source>
</evidence>
<evidence type="ECO:0000256" key="3">
    <source>
        <dbReference type="ARBA" id="ARBA00022679"/>
    </source>
</evidence>
<dbReference type="PANTHER" id="PTHR10730">
    <property type="entry name" value="PROCOLLAGEN-LYSINE,2-OXOGLUTARATE 5-DIOXYGENASE/GLYCOSYLTRANSFERASE 25 FAMILY MEMBER"/>
    <property type="match status" value="1"/>
</dbReference>
<keyword evidence="3" id="KW-0808">Transferase</keyword>